<keyword evidence="1" id="KW-0862">Zinc</keyword>
<feature type="region of interest" description="Disordered" evidence="2">
    <location>
        <begin position="579"/>
        <end position="612"/>
    </location>
</feature>
<dbReference type="SUPFAM" id="SSF53098">
    <property type="entry name" value="Ribonuclease H-like"/>
    <property type="match status" value="1"/>
</dbReference>
<dbReference type="Pfam" id="PF07727">
    <property type="entry name" value="RVT_2"/>
    <property type="match status" value="1"/>
</dbReference>
<feature type="domain" description="Integrase catalytic" evidence="4">
    <location>
        <begin position="1269"/>
        <end position="1396"/>
    </location>
</feature>
<dbReference type="PROSITE" id="PS50994">
    <property type="entry name" value="INTEGRASE"/>
    <property type="match status" value="1"/>
</dbReference>
<keyword evidence="6" id="KW-1185">Reference proteome</keyword>
<sequence>MQVDATGARMRQMTQVDIPAHVLEQFRQGIQLDTTVLDDVRAAIVELSDRVQFRTQALGDATINLHTGFVALQQQVETLREALQVQSQVVEKTIARQEDDLQSLRRIIMDDQGKHNSTAQRLDANVQREALLEAKLSSLDGKFEELRTHLAGRQETVAAQVHKLVQDTAETDQNIGLLHGELKRQTMAEVKSEDLGALRATVENLANMLQETRDNQDPDWRVVMQQEFQSLVEAQQTQDARMSALQEQVQKLAVKAPSVFQMSPNAAAELPESGAMPQRADEGNASEWYDAFDWCDTPQFGISEPPPPLPPGLSVSATAPASSGEPAMLEGKSEKQDGGKVQWKVLWDMPGFDWGGNKTPWELGMAYSTWRRQVCTVAGTVGSRFQLYVEKCFVDAERRYQQKSRDETQNPLIGYDAFPSDYEGRFVVQLLKVLPDRVKTPAMEMSAATTTLHPAFVIEELVGQIQPGGCEEQTSLTRFVRSLEPVVTATEGIHVLRRWRLARSRIQALGLPEAAPFELLRGLQVLVSRLEKKHESLKTRMSICRLESSVQLGQPKGVDIILEQIDKELRMLAADEATKANAAGHHDDPTAHKGLGKGKEKGKGKSSSDRSQIVCPFLSKPGGCTFGDRCHYKHPDATNPRLAPNPKGKATPDPAKQRKCMFHNRKGGCKLGNKCKFLHEGPGFAEAAAAQEDNSLVGSGGAPAAKAKPGATAKASAVSAMSFVGKVQSTGETYYAQPSSCGLRSEAINPNASAAHDGHTGVLVDSGANEIVRTVHALPRRTSQLTLTLANGDTVQAARSRDGEVIVVVPREQSLTTICGVTRLIQVGCRFQWSDDGAWLLLTVDEEQEWVHLEVINGLPYLPWSVFSRIRPAMTKWWKDNRSSPTVTAISAGGNTTIPQAIAPNIMPHLTCSAEGADLAEAKARDLLDGGQDAITCESVYQLIKQSQLPPQTKHRAVIEGDDATVTAWTFGFWSHGGKSGITTITKQRPALTKVLTCLARKLAPTLQWVSMTIHENLTFIPHRDLKNLQGSSNFLVCVSGPLVCSGGELWTENPCGTETRKVKPGVELPGVMHDIIQKPLVFDASRWHGTSTWQGDRVTLGAYTPEGIRRAAVTDLMMLRELGFPTPQLSSTVCARSEATEAAVFNGAHQATPERQAQPPQSPNASTGDVGFGHQDYWDDVCEAQAGRDVGQDLGLFEFGVDFGESSGTSHDRPVTAEAVVISDDDQSIDLSEIPDLSAELPEKNDDDEIRKRTFHQLAAQGLRHPHRKVRPEDIALGSLAIDVAGPYKEGFGGFRYALIGVFTFQHAGLSFVKLLRNRKLDTILTATEQILSHLMYLGGDRSPVVRLHSDNALEFVAERFSTEINNKGIFKTVTVPHNPASNGRAERQVQALKRAALQFLLEGHLERRFWPQCLLEAAACQRDAVLNVRPFEAKAEKAIFLARDEKTSKGVWVLVTRNGIQQLTRARQPTKLAASEEKWRLHKLEDRCIWVSSQGRVKEASAEVIDELPTLEERLNGPVEGDLLFGVQVGDGGMVAHVITNSTMNLGCDDLGGHDGDVANCTAAATVTADVGKYHVLSSALEEECQQVEQGLIEASTAPAQAITKDMSVFRTGPRKDKWIESLKKEYAKMDGVLEECKHSDLRRVLGWPESKPLPKAIPSKIVATLKPVLDQLTCPDGDGAAACSRDALDNGWKEKSRIVACGNYEAATSDEGQPWTSSNVPAEIIRLFVAMAARQRSWGIGAFDVEAAFLNAPLSTEVAVLITPPKLMIELGIIPEDTTWVARRAIYGLKRSPTEWQTARDAALDNMHIAAGPSDTLGTLVLHPLDLSAGLWAIKSVDTEVICQAVKSVVARLLPVVCPIWQQQ</sequence>
<keyword evidence="1" id="KW-0479">Metal-binding</keyword>
<evidence type="ECO:0000259" key="3">
    <source>
        <dbReference type="PROSITE" id="PS50103"/>
    </source>
</evidence>
<feature type="domain" description="C3H1-type" evidence="3">
    <location>
        <begin position="654"/>
        <end position="682"/>
    </location>
</feature>
<evidence type="ECO:0000313" key="5">
    <source>
        <dbReference type="EMBL" id="OLP96926.1"/>
    </source>
</evidence>
<feature type="compositionally biased region" description="Polar residues" evidence="2">
    <location>
        <begin position="1154"/>
        <end position="1168"/>
    </location>
</feature>
<name>A0A1Q9DP28_SYMMI</name>
<dbReference type="InterPro" id="IPR036397">
    <property type="entry name" value="RNaseH_sf"/>
</dbReference>
<dbReference type="PROSITE" id="PS50103">
    <property type="entry name" value="ZF_C3H1"/>
    <property type="match status" value="2"/>
</dbReference>
<feature type="zinc finger region" description="C3H1-type" evidence="1">
    <location>
        <begin position="609"/>
        <end position="637"/>
    </location>
</feature>
<dbReference type="GO" id="GO:0015074">
    <property type="term" value="P:DNA integration"/>
    <property type="evidence" value="ECO:0007669"/>
    <property type="project" value="InterPro"/>
</dbReference>
<feature type="region of interest" description="Disordered" evidence="2">
    <location>
        <begin position="1149"/>
        <end position="1173"/>
    </location>
</feature>
<evidence type="ECO:0000259" key="4">
    <source>
        <dbReference type="PROSITE" id="PS50994"/>
    </source>
</evidence>
<feature type="region of interest" description="Disordered" evidence="2">
    <location>
        <begin position="636"/>
        <end position="656"/>
    </location>
</feature>
<dbReference type="OrthoDB" id="424428at2759"/>
<evidence type="ECO:0000256" key="1">
    <source>
        <dbReference type="PROSITE-ProRule" id="PRU00723"/>
    </source>
</evidence>
<organism evidence="5 6">
    <name type="scientific">Symbiodinium microadriaticum</name>
    <name type="common">Dinoflagellate</name>
    <name type="synonym">Zooxanthella microadriatica</name>
    <dbReference type="NCBI Taxonomy" id="2951"/>
    <lineage>
        <taxon>Eukaryota</taxon>
        <taxon>Sar</taxon>
        <taxon>Alveolata</taxon>
        <taxon>Dinophyceae</taxon>
        <taxon>Suessiales</taxon>
        <taxon>Symbiodiniaceae</taxon>
        <taxon>Symbiodinium</taxon>
    </lineage>
</organism>
<keyword evidence="1" id="KW-0863">Zinc-finger</keyword>
<comment type="caution">
    <text evidence="5">The sequence shown here is derived from an EMBL/GenBank/DDBJ whole genome shotgun (WGS) entry which is preliminary data.</text>
</comment>
<feature type="domain" description="C3H1-type" evidence="3">
    <location>
        <begin position="609"/>
        <end position="637"/>
    </location>
</feature>
<dbReference type="GO" id="GO:0008270">
    <property type="term" value="F:zinc ion binding"/>
    <property type="evidence" value="ECO:0007669"/>
    <property type="project" value="UniProtKB-KW"/>
</dbReference>
<dbReference type="Gene3D" id="4.10.1000.10">
    <property type="entry name" value="Zinc finger, CCCH-type"/>
    <property type="match status" value="1"/>
</dbReference>
<evidence type="ECO:0000313" key="6">
    <source>
        <dbReference type="Proteomes" id="UP000186817"/>
    </source>
</evidence>
<gene>
    <name evidence="5" type="ORF">AK812_SmicGene20771</name>
</gene>
<protein>
    <submittedName>
        <fullName evidence="5">Zinc finger CCCH domain-containing protein 66</fullName>
    </submittedName>
</protein>
<dbReference type="GO" id="GO:0003676">
    <property type="term" value="F:nucleic acid binding"/>
    <property type="evidence" value="ECO:0007669"/>
    <property type="project" value="InterPro"/>
</dbReference>
<reference evidence="5 6" key="1">
    <citation type="submission" date="2016-02" db="EMBL/GenBank/DDBJ databases">
        <title>Genome analysis of coral dinoflagellate symbionts highlights evolutionary adaptations to a symbiotic lifestyle.</title>
        <authorList>
            <person name="Aranda M."/>
            <person name="Li Y."/>
            <person name="Liew Y.J."/>
            <person name="Baumgarten S."/>
            <person name="Simakov O."/>
            <person name="Wilson M."/>
            <person name="Piel J."/>
            <person name="Ashoor H."/>
            <person name="Bougouffa S."/>
            <person name="Bajic V.B."/>
            <person name="Ryu T."/>
            <person name="Ravasi T."/>
            <person name="Bayer T."/>
            <person name="Micklem G."/>
            <person name="Kim H."/>
            <person name="Bhak J."/>
            <person name="Lajeunesse T.C."/>
            <person name="Voolstra C.R."/>
        </authorList>
    </citation>
    <scope>NUCLEOTIDE SEQUENCE [LARGE SCALE GENOMIC DNA]</scope>
    <source>
        <strain evidence="5 6">CCMP2467</strain>
    </source>
</reference>
<dbReference type="Proteomes" id="UP000186817">
    <property type="component" value="Unassembled WGS sequence"/>
</dbReference>
<dbReference type="InterPro" id="IPR001584">
    <property type="entry name" value="Integrase_cat-core"/>
</dbReference>
<dbReference type="InterPro" id="IPR012337">
    <property type="entry name" value="RNaseH-like_sf"/>
</dbReference>
<proteinExistence type="predicted"/>
<dbReference type="InterPro" id="IPR000571">
    <property type="entry name" value="Znf_CCCH"/>
</dbReference>
<dbReference type="InterPro" id="IPR013103">
    <property type="entry name" value="RVT_2"/>
</dbReference>
<dbReference type="Pfam" id="PF00642">
    <property type="entry name" value="zf-CCCH"/>
    <property type="match status" value="2"/>
</dbReference>
<feature type="compositionally biased region" description="Basic and acidic residues" evidence="2">
    <location>
        <begin position="584"/>
        <end position="608"/>
    </location>
</feature>
<feature type="zinc finger region" description="C3H1-type" evidence="1">
    <location>
        <begin position="654"/>
        <end position="682"/>
    </location>
</feature>
<evidence type="ECO:0000256" key="2">
    <source>
        <dbReference type="SAM" id="MobiDB-lite"/>
    </source>
</evidence>
<accession>A0A1Q9DP28</accession>
<dbReference type="EMBL" id="LSRX01000451">
    <property type="protein sequence ID" value="OLP96926.1"/>
    <property type="molecule type" value="Genomic_DNA"/>
</dbReference>
<dbReference type="Gene3D" id="3.30.420.10">
    <property type="entry name" value="Ribonuclease H-like superfamily/Ribonuclease H"/>
    <property type="match status" value="1"/>
</dbReference>
<feature type="region of interest" description="Disordered" evidence="2">
    <location>
        <begin position="304"/>
        <end position="335"/>
    </location>
</feature>
<dbReference type="SMART" id="SM00356">
    <property type="entry name" value="ZnF_C3H1"/>
    <property type="match status" value="2"/>
</dbReference>